<accession>A0A0C3QJL6</accession>
<dbReference type="Proteomes" id="UP000054248">
    <property type="component" value="Unassembled WGS sequence"/>
</dbReference>
<organism evidence="1 2">
    <name type="scientific">Tulasnella calospora MUT 4182</name>
    <dbReference type="NCBI Taxonomy" id="1051891"/>
    <lineage>
        <taxon>Eukaryota</taxon>
        <taxon>Fungi</taxon>
        <taxon>Dikarya</taxon>
        <taxon>Basidiomycota</taxon>
        <taxon>Agaricomycotina</taxon>
        <taxon>Agaricomycetes</taxon>
        <taxon>Cantharellales</taxon>
        <taxon>Tulasnellaceae</taxon>
        <taxon>Tulasnella</taxon>
    </lineage>
</organism>
<evidence type="ECO:0000313" key="2">
    <source>
        <dbReference type="Proteomes" id="UP000054248"/>
    </source>
</evidence>
<reference evidence="1 2" key="1">
    <citation type="submission" date="2014-04" db="EMBL/GenBank/DDBJ databases">
        <authorList>
            <consortium name="DOE Joint Genome Institute"/>
            <person name="Kuo A."/>
            <person name="Girlanda M."/>
            <person name="Perotto S."/>
            <person name="Kohler A."/>
            <person name="Nagy L.G."/>
            <person name="Floudas D."/>
            <person name="Copeland A."/>
            <person name="Barry K.W."/>
            <person name="Cichocki N."/>
            <person name="Veneault-Fourrey C."/>
            <person name="LaButti K."/>
            <person name="Lindquist E.A."/>
            <person name="Lipzen A."/>
            <person name="Lundell T."/>
            <person name="Morin E."/>
            <person name="Murat C."/>
            <person name="Sun H."/>
            <person name="Tunlid A."/>
            <person name="Henrissat B."/>
            <person name="Grigoriev I.V."/>
            <person name="Hibbett D.S."/>
            <person name="Martin F."/>
            <person name="Nordberg H.P."/>
            <person name="Cantor M.N."/>
            <person name="Hua S.X."/>
        </authorList>
    </citation>
    <scope>NUCLEOTIDE SEQUENCE [LARGE SCALE GENOMIC DNA]</scope>
    <source>
        <strain evidence="1 2">MUT 4182</strain>
    </source>
</reference>
<gene>
    <name evidence="1" type="ORF">M407DRAFT_7876</name>
</gene>
<keyword evidence="2" id="KW-1185">Reference proteome</keyword>
<name>A0A0C3QJL6_9AGAM</name>
<dbReference type="EMBL" id="KN823025">
    <property type="protein sequence ID" value="KIO26394.1"/>
    <property type="molecule type" value="Genomic_DNA"/>
</dbReference>
<dbReference type="HOGENOM" id="CLU_1653442_0_0_1"/>
<protein>
    <submittedName>
        <fullName evidence="1">Uncharacterized protein</fullName>
    </submittedName>
</protein>
<dbReference type="AlphaFoldDB" id="A0A0C3QJL6"/>
<evidence type="ECO:0000313" key="1">
    <source>
        <dbReference type="EMBL" id="KIO26394.1"/>
    </source>
</evidence>
<reference evidence="2" key="2">
    <citation type="submission" date="2015-01" db="EMBL/GenBank/DDBJ databases">
        <title>Evolutionary Origins and Diversification of the Mycorrhizal Mutualists.</title>
        <authorList>
            <consortium name="DOE Joint Genome Institute"/>
            <consortium name="Mycorrhizal Genomics Consortium"/>
            <person name="Kohler A."/>
            <person name="Kuo A."/>
            <person name="Nagy L.G."/>
            <person name="Floudas D."/>
            <person name="Copeland A."/>
            <person name="Barry K.W."/>
            <person name="Cichocki N."/>
            <person name="Veneault-Fourrey C."/>
            <person name="LaButti K."/>
            <person name="Lindquist E.A."/>
            <person name="Lipzen A."/>
            <person name="Lundell T."/>
            <person name="Morin E."/>
            <person name="Murat C."/>
            <person name="Riley R."/>
            <person name="Ohm R."/>
            <person name="Sun H."/>
            <person name="Tunlid A."/>
            <person name="Henrissat B."/>
            <person name="Grigoriev I.V."/>
            <person name="Hibbett D.S."/>
            <person name="Martin F."/>
        </authorList>
    </citation>
    <scope>NUCLEOTIDE SEQUENCE [LARGE SCALE GENOMIC DNA]</scope>
    <source>
        <strain evidence="2">MUT 4182</strain>
    </source>
</reference>
<sequence>MPGTKGRAGGMTRKIAGSSPIVRALISTSSRRIVAYEEVWRRGRNWLKEASAEIRWKDLKDGSEIISLQSECPTDISRSLMEESVTSSNAGDDRRIRIIWEPPRAVPVECNATYVQEVELVALWHTETGRRQETGIRVNTKMRDLRGAWLYVNGPQLRRR</sequence>
<proteinExistence type="predicted"/>